<name>A0A6A6N948_HEVBR</name>
<evidence type="ECO:0000313" key="2">
    <source>
        <dbReference type="Proteomes" id="UP000467840"/>
    </source>
</evidence>
<proteinExistence type="predicted"/>
<gene>
    <name evidence="1" type="ORF">GH714_028699</name>
</gene>
<evidence type="ECO:0000313" key="1">
    <source>
        <dbReference type="EMBL" id="KAF2322691.1"/>
    </source>
</evidence>
<dbReference type="AlphaFoldDB" id="A0A6A6N948"/>
<organism evidence="1 2">
    <name type="scientific">Hevea brasiliensis</name>
    <name type="common">Para rubber tree</name>
    <name type="synonym">Siphonia brasiliensis</name>
    <dbReference type="NCBI Taxonomy" id="3981"/>
    <lineage>
        <taxon>Eukaryota</taxon>
        <taxon>Viridiplantae</taxon>
        <taxon>Streptophyta</taxon>
        <taxon>Embryophyta</taxon>
        <taxon>Tracheophyta</taxon>
        <taxon>Spermatophyta</taxon>
        <taxon>Magnoliopsida</taxon>
        <taxon>eudicotyledons</taxon>
        <taxon>Gunneridae</taxon>
        <taxon>Pentapetalae</taxon>
        <taxon>rosids</taxon>
        <taxon>fabids</taxon>
        <taxon>Malpighiales</taxon>
        <taxon>Euphorbiaceae</taxon>
        <taxon>Crotonoideae</taxon>
        <taxon>Micrandreae</taxon>
        <taxon>Hevea</taxon>
    </lineage>
</organism>
<dbReference type="EMBL" id="JAAGAX010000002">
    <property type="protein sequence ID" value="KAF2322691.1"/>
    <property type="molecule type" value="Genomic_DNA"/>
</dbReference>
<sequence length="255" mass="29011">MFVVRYVNGGGGLACLQDDLVNLCLLSYFLHHVDVRVSLDGGLKSWRFTGFYEWSEGFEKVGGTIRPEQYLYAFWDVLSDIGYDGFRLHRVSIYMDNERMGDDLVEKRLDRVVLSLHGGKIFLGSLSHCLHSSSDHLPILLNTEGELVNMVQRGKRIKFESMDEGRGLCEAVHSSRERMVEKHAISSLFTPSGIELSGSKLDDHVLEFYKVMNDFLLQPYNSEEIVQVVKQMHLGVLQGGQFPDALIIHIYLVPR</sequence>
<reference evidence="1 2" key="1">
    <citation type="journal article" date="2020" name="Mol. Plant">
        <title>The Chromosome-Based Rubber Tree Genome Provides New Insights into Spurge Genome Evolution and Rubber Biosynthesis.</title>
        <authorList>
            <person name="Liu J."/>
            <person name="Shi C."/>
            <person name="Shi C.C."/>
            <person name="Li W."/>
            <person name="Zhang Q.J."/>
            <person name="Zhang Y."/>
            <person name="Li K."/>
            <person name="Lu H.F."/>
            <person name="Shi C."/>
            <person name="Zhu S.T."/>
            <person name="Xiao Z.Y."/>
            <person name="Nan H."/>
            <person name="Yue Y."/>
            <person name="Zhu X.G."/>
            <person name="Wu Y."/>
            <person name="Hong X.N."/>
            <person name="Fan G.Y."/>
            <person name="Tong Y."/>
            <person name="Zhang D."/>
            <person name="Mao C.L."/>
            <person name="Liu Y.L."/>
            <person name="Hao S.J."/>
            <person name="Liu W.Q."/>
            <person name="Lv M.Q."/>
            <person name="Zhang H.B."/>
            <person name="Liu Y."/>
            <person name="Hu-Tang G.R."/>
            <person name="Wang J.P."/>
            <person name="Wang J.H."/>
            <person name="Sun Y.H."/>
            <person name="Ni S.B."/>
            <person name="Chen W.B."/>
            <person name="Zhang X.C."/>
            <person name="Jiao Y.N."/>
            <person name="Eichler E.E."/>
            <person name="Li G.H."/>
            <person name="Liu X."/>
            <person name="Gao L.Z."/>
        </authorList>
    </citation>
    <scope>NUCLEOTIDE SEQUENCE [LARGE SCALE GENOMIC DNA]</scope>
    <source>
        <strain evidence="2">cv. GT1</strain>
        <tissue evidence="1">Leaf</tissue>
    </source>
</reference>
<comment type="caution">
    <text evidence="1">The sequence shown here is derived from an EMBL/GenBank/DDBJ whole genome shotgun (WGS) entry which is preliminary data.</text>
</comment>
<protein>
    <submittedName>
        <fullName evidence="1">Uncharacterized protein</fullName>
    </submittedName>
</protein>
<accession>A0A6A6N948</accession>
<dbReference type="Proteomes" id="UP000467840">
    <property type="component" value="Chromosome 11"/>
</dbReference>
<keyword evidence="2" id="KW-1185">Reference proteome</keyword>